<dbReference type="GO" id="GO:0008270">
    <property type="term" value="F:zinc ion binding"/>
    <property type="evidence" value="ECO:0007669"/>
    <property type="project" value="UniProtKB-KW"/>
</dbReference>
<reference evidence="5 6" key="1">
    <citation type="journal article" date="2010" name="Science">
        <title>Plasticity of animal genome architecture unmasked by rapid evolution of a pelagic tunicate.</title>
        <authorList>
            <person name="Denoeud F."/>
            <person name="Henriet S."/>
            <person name="Mungpakdee S."/>
            <person name="Aury J.M."/>
            <person name="Da Silva C."/>
            <person name="Brinkmann H."/>
            <person name="Mikhaleva J."/>
            <person name="Olsen L.C."/>
            <person name="Jubin C."/>
            <person name="Canestro C."/>
            <person name="Bouquet J.M."/>
            <person name="Danks G."/>
            <person name="Poulain J."/>
            <person name="Campsteijn C."/>
            <person name="Adamski M."/>
            <person name="Cross I."/>
            <person name="Yadetie F."/>
            <person name="Muffato M."/>
            <person name="Louis A."/>
            <person name="Butcher S."/>
            <person name="Tsagkogeorga G."/>
            <person name="Konrad A."/>
            <person name="Singh S."/>
            <person name="Jensen M.F."/>
            <person name="Cong E.H."/>
            <person name="Eikeseth-Otteraa H."/>
            <person name="Noel B."/>
            <person name="Anthouard V."/>
            <person name="Porcel B.M."/>
            <person name="Kachouri-Lafond R."/>
            <person name="Nishino A."/>
            <person name="Ugolini M."/>
            <person name="Chourrout P."/>
            <person name="Nishida H."/>
            <person name="Aasland R."/>
            <person name="Huzurbazar S."/>
            <person name="Westhof E."/>
            <person name="Delsuc F."/>
            <person name="Lehrach H."/>
            <person name="Reinhardt R."/>
            <person name="Weissenbach J."/>
            <person name="Roy S.W."/>
            <person name="Artiguenave F."/>
            <person name="Postlethwait J.H."/>
            <person name="Manak J.R."/>
            <person name="Thompson E.M."/>
            <person name="Jaillon O."/>
            <person name="Du Pasquier L."/>
            <person name="Boudinot P."/>
            <person name="Liberles D.A."/>
            <person name="Volff J.N."/>
            <person name="Philippe H."/>
            <person name="Lenhard B."/>
            <person name="Roest Crollius H."/>
            <person name="Wincker P."/>
            <person name="Chourrout D."/>
        </authorList>
    </citation>
    <scope>NUCLEOTIDE SEQUENCE [LARGE SCALE GENOMIC DNA]</scope>
</reference>
<keyword evidence="1" id="KW-0863">Zinc-finger</keyword>
<dbReference type="InterPro" id="IPR013087">
    <property type="entry name" value="Znf_C2H2_type"/>
</dbReference>
<proteinExistence type="predicted"/>
<dbReference type="InterPro" id="IPR035437">
    <property type="entry name" value="SNase_OB-fold_sf"/>
</dbReference>
<name>E4X467_OIKDI</name>
<dbReference type="Gene3D" id="2.40.50.90">
    <property type="match status" value="5"/>
</dbReference>
<feature type="domain" description="TNase-like" evidence="4">
    <location>
        <begin position="203"/>
        <end position="344"/>
    </location>
</feature>
<dbReference type="GO" id="GO:0006402">
    <property type="term" value="P:mRNA catabolic process"/>
    <property type="evidence" value="ECO:0007669"/>
    <property type="project" value="TreeGrafter"/>
</dbReference>
<dbReference type="AlphaFoldDB" id="E4X467"/>
<dbReference type="Pfam" id="PF00567">
    <property type="entry name" value="TUDOR"/>
    <property type="match status" value="1"/>
</dbReference>
<dbReference type="InterPro" id="IPR036236">
    <property type="entry name" value="Znf_C2H2_sf"/>
</dbReference>
<dbReference type="GO" id="GO:0005634">
    <property type="term" value="C:nucleus"/>
    <property type="evidence" value="ECO:0007669"/>
    <property type="project" value="TreeGrafter"/>
</dbReference>
<feature type="domain" description="TNase-like" evidence="4">
    <location>
        <begin position="522"/>
        <end position="689"/>
    </location>
</feature>
<dbReference type="InterPro" id="IPR002999">
    <property type="entry name" value="Tudor"/>
</dbReference>
<evidence type="ECO:0000259" key="2">
    <source>
        <dbReference type="PROSITE" id="PS50157"/>
    </source>
</evidence>
<dbReference type="SMART" id="SM00333">
    <property type="entry name" value="TUDOR"/>
    <property type="match status" value="1"/>
</dbReference>
<keyword evidence="1" id="KW-0479">Metal-binding</keyword>
<dbReference type="SMART" id="SM00355">
    <property type="entry name" value="ZnF_C2H2"/>
    <property type="match status" value="4"/>
</dbReference>
<sequence length="1097" mass="123306">MGAIDYICVICDERVELTSYLQHLNSHRKCARCTLRLCPDTDTCAVDEPASKKFRGNHEKRHHTSKHSDKGKETLSCKEENCSFSTVYRESLTRHMREQHKPKRTPFFACDKCDYQTNRKSNMDRHKAAYHKAASEADFICDMCGEAFKSTATLSRHNLNSCKFRKQEERPEYKCDHKDTDGKICDKVVSCPQVSEKLTIGGRAVVKAVTSGDHIIVRGQPKNGPPAEKTIIFSNIDAGKLAKRGNDTIPASGDDEYAWAARETLRKKIIGKEVYFKVQDMTERNISYGVVYLGTDETGENLTEWSIASGNCKVRDNVKKQVEQHAARQAQAEAKDDGLGRWATDRPSPRENIVWSVTDADVFLANNLKTKIPAILEHVFNASMMRINLPTLNTFITLSLTGIRAPGERGPNGKEEFFDISKFFVESRLLNKDISITIEGVAPNMGNTQKEPLFVGTVHHPAGNIAEALLKEGYAKCVDWSMGMLSTDPAKYRNAEKAAKLANKRIWKNFIAPDANIPESERSFTGKVLKIENTDSITVDAAGTPKTIFFASVRPVRATDLQEDVKRKFDKMSIDPKTTPKGRGLPYLYTVPYMFEAREFLRKKLINKKVDVVIDYIRPRSEENGQVYPERTCCTVRFQGQNVAEGLVAKGYAMPIRHRHDDNNRASEYDALRDAESKAEKSGKGCFAKNVPEPMKVSDVSQEQHKARSFFTFLKGKKNDAIVDHVFSGSRLKLFVAKETCLLTFLIGGIQCPRGSRPVGNGVFEPAEPFGEEALAYTKSLLTQRDVTIEVETMDKVGGFVGYIFVDRVNVSLKLVEQGLSKVHYSGKQGKYANELIAAEERAQAAKLGLWKDWTPPVEEVAPVASFETKLLPIFVSTVRWSQSRRNLRNSLTKCERILRKLLLLLWAYKAKRNDVCGAIFAEDGLWYRGKIEKISRDGSEMATITFIDYGNRALVHVTKLASLPAQFSLAVLAGQANEYQLALVKPPSDEDSCSIALNEFISLLESPEQFSVNDENLREGSTSQVTLTRKGEDVGEMLLSQGFCTTVKKAPAYLNDLHKKYLECQESARKNRLNLWRYGDITEDDDTEFGMRSEKK</sequence>
<organism evidence="5 6">
    <name type="scientific">Oikopleura dioica</name>
    <name type="common">Tunicate</name>
    <dbReference type="NCBI Taxonomy" id="34765"/>
    <lineage>
        <taxon>Eukaryota</taxon>
        <taxon>Metazoa</taxon>
        <taxon>Chordata</taxon>
        <taxon>Tunicata</taxon>
        <taxon>Appendicularia</taxon>
        <taxon>Copelata</taxon>
        <taxon>Oikopleuridae</taxon>
        <taxon>Oikopleura</taxon>
    </lineage>
</organism>
<feature type="domain" description="Tudor" evidence="3">
    <location>
        <begin position="910"/>
        <end position="971"/>
    </location>
</feature>
<dbReference type="CDD" id="cd00175">
    <property type="entry name" value="SNc"/>
    <property type="match status" value="1"/>
</dbReference>
<dbReference type="SUPFAM" id="SSF50199">
    <property type="entry name" value="Staphylococcal nuclease"/>
    <property type="match status" value="5"/>
</dbReference>
<feature type="domain" description="TNase-like" evidence="4">
    <location>
        <begin position="370"/>
        <end position="509"/>
    </location>
</feature>
<dbReference type="FunFam" id="2.30.30.140:FF:000018">
    <property type="entry name" value="Serine/threonine-protein kinase 31"/>
    <property type="match status" value="1"/>
</dbReference>
<protein>
    <submittedName>
        <fullName evidence="5">Uncharacterized protein</fullName>
    </submittedName>
</protein>
<dbReference type="InParanoid" id="E4X467"/>
<evidence type="ECO:0000256" key="1">
    <source>
        <dbReference type="PROSITE-ProRule" id="PRU00042"/>
    </source>
</evidence>
<accession>E4X467</accession>
<dbReference type="PROSITE" id="PS50830">
    <property type="entry name" value="TNASE_3"/>
    <property type="match status" value="4"/>
</dbReference>
<dbReference type="FunCoup" id="E4X467">
    <property type="interactions" value="877"/>
</dbReference>
<dbReference type="FunFam" id="2.40.50.90:FF:000002">
    <property type="entry name" value="Staphylococcal nuclease domain-containing protein"/>
    <property type="match status" value="1"/>
</dbReference>
<dbReference type="Pfam" id="PF00565">
    <property type="entry name" value="SNase"/>
    <property type="match status" value="4"/>
</dbReference>
<dbReference type="InterPro" id="IPR016071">
    <property type="entry name" value="Staphylococal_nuclease_OB-fold"/>
</dbReference>
<feature type="domain" description="TNase-like" evidence="4">
    <location>
        <begin position="717"/>
        <end position="853"/>
    </location>
</feature>
<evidence type="ECO:0000313" key="6">
    <source>
        <dbReference type="Proteomes" id="UP000001307"/>
    </source>
</evidence>
<evidence type="ECO:0000313" key="5">
    <source>
        <dbReference type="EMBL" id="CBY23856.1"/>
    </source>
</evidence>
<dbReference type="EMBL" id="FN653024">
    <property type="protein sequence ID" value="CBY23856.1"/>
    <property type="molecule type" value="Genomic_DNA"/>
</dbReference>
<gene>
    <name evidence="5" type="ORF">GSOID_T00001182001</name>
</gene>
<dbReference type="PROSITE" id="PS50304">
    <property type="entry name" value="TUDOR"/>
    <property type="match status" value="1"/>
</dbReference>
<evidence type="ECO:0000259" key="3">
    <source>
        <dbReference type="PROSITE" id="PS50304"/>
    </source>
</evidence>
<dbReference type="GO" id="GO:0005829">
    <property type="term" value="C:cytosol"/>
    <property type="evidence" value="ECO:0007669"/>
    <property type="project" value="TreeGrafter"/>
</dbReference>
<dbReference type="SMART" id="SM00318">
    <property type="entry name" value="SNc"/>
    <property type="match status" value="4"/>
</dbReference>
<dbReference type="SUPFAM" id="SSF57667">
    <property type="entry name" value="beta-beta-alpha zinc fingers"/>
    <property type="match status" value="1"/>
</dbReference>
<feature type="domain" description="C2H2-type" evidence="2">
    <location>
        <begin position="108"/>
        <end position="136"/>
    </location>
</feature>
<dbReference type="PANTHER" id="PTHR12302">
    <property type="entry name" value="EBNA2 BINDING PROTEIN P100"/>
    <property type="match status" value="1"/>
</dbReference>
<dbReference type="GO" id="GO:0004518">
    <property type="term" value="F:nuclease activity"/>
    <property type="evidence" value="ECO:0007669"/>
    <property type="project" value="TreeGrafter"/>
</dbReference>
<keyword evidence="1" id="KW-0862">Zinc</keyword>
<feature type="domain" description="C2H2-type" evidence="2">
    <location>
        <begin position="75"/>
        <end position="105"/>
    </location>
</feature>
<dbReference type="Proteomes" id="UP000001307">
    <property type="component" value="Unassembled WGS sequence"/>
</dbReference>
<keyword evidence="6" id="KW-1185">Reference proteome</keyword>
<dbReference type="SUPFAM" id="SSF63748">
    <property type="entry name" value="Tudor/PWWP/MBT"/>
    <property type="match status" value="1"/>
</dbReference>
<feature type="domain" description="C2H2-type" evidence="2">
    <location>
        <begin position="139"/>
        <end position="171"/>
    </location>
</feature>
<dbReference type="PANTHER" id="PTHR12302:SF2">
    <property type="entry name" value="STAPHYLOCOCCAL NUCLEASE DOMAIN-CONTAINING PROTEIN 1"/>
    <property type="match status" value="1"/>
</dbReference>
<evidence type="ECO:0000259" key="4">
    <source>
        <dbReference type="PROSITE" id="PS50830"/>
    </source>
</evidence>
<dbReference type="PROSITE" id="PS50157">
    <property type="entry name" value="ZINC_FINGER_C2H2_2"/>
    <property type="match status" value="3"/>
</dbReference>
<dbReference type="OrthoDB" id="10023235at2759"/>
<dbReference type="Gene3D" id="3.30.160.60">
    <property type="entry name" value="Classic Zinc Finger"/>
    <property type="match status" value="1"/>
</dbReference>
<dbReference type="GO" id="GO:0003723">
    <property type="term" value="F:RNA binding"/>
    <property type="evidence" value="ECO:0007669"/>
    <property type="project" value="TreeGrafter"/>
</dbReference>
<dbReference type="Gene3D" id="2.30.30.140">
    <property type="match status" value="1"/>
</dbReference>